<dbReference type="InterPro" id="IPR004601">
    <property type="entry name" value="UvdE"/>
</dbReference>
<dbReference type="Gene3D" id="3.20.20.150">
    <property type="entry name" value="Divalent-metal-dependent TIM barrel enzymes"/>
    <property type="match status" value="1"/>
</dbReference>
<dbReference type="Proteomes" id="UP001410648">
    <property type="component" value="Unassembled WGS sequence"/>
</dbReference>
<accession>A0ABP3KED2</accession>
<protein>
    <submittedName>
        <fullName evidence="3">Uncharacterized protein</fullName>
    </submittedName>
</protein>
<dbReference type="EMBL" id="BAAADA010000041">
    <property type="protein sequence ID" value="GAA0477591.1"/>
    <property type="molecule type" value="Genomic_DNA"/>
</dbReference>
<dbReference type="RefSeq" id="WP_346023982.1">
    <property type="nucleotide sequence ID" value="NZ_BAAADA010000041.1"/>
</dbReference>
<evidence type="ECO:0000313" key="3">
    <source>
        <dbReference type="EMBL" id="GAA0477591.1"/>
    </source>
</evidence>
<dbReference type="Pfam" id="PF03851">
    <property type="entry name" value="UvdE"/>
    <property type="match status" value="1"/>
</dbReference>
<name>A0ABP3KED2_9LACT</name>
<keyword evidence="4" id="KW-1185">Reference proteome</keyword>
<comment type="caution">
    <text evidence="3">The sequence shown here is derived from an EMBL/GenBank/DDBJ whole genome shotgun (WGS) entry which is preliminary data.</text>
</comment>
<evidence type="ECO:0000256" key="1">
    <source>
        <dbReference type="ARBA" id="ARBA00022763"/>
    </source>
</evidence>
<dbReference type="PANTHER" id="PTHR31290:SF5">
    <property type="entry name" value="UV-DAMAGE ENDONUCLEASE"/>
    <property type="match status" value="1"/>
</dbReference>
<dbReference type="PANTHER" id="PTHR31290">
    <property type="entry name" value="UV-DAMAGE ENDONUCLEASE"/>
    <property type="match status" value="1"/>
</dbReference>
<keyword evidence="1" id="KW-0227">DNA damage</keyword>
<evidence type="ECO:0000313" key="4">
    <source>
        <dbReference type="Proteomes" id="UP001410648"/>
    </source>
</evidence>
<gene>
    <name evidence="3" type="ORF">GCM10008936_04790</name>
</gene>
<evidence type="ECO:0000256" key="2">
    <source>
        <dbReference type="ARBA" id="ARBA00023204"/>
    </source>
</evidence>
<organism evidence="3 4">
    <name type="scientific">Alkalibacterium indicireducens</name>
    <dbReference type="NCBI Taxonomy" id="398758"/>
    <lineage>
        <taxon>Bacteria</taxon>
        <taxon>Bacillati</taxon>
        <taxon>Bacillota</taxon>
        <taxon>Bacilli</taxon>
        <taxon>Lactobacillales</taxon>
        <taxon>Carnobacteriaceae</taxon>
        <taxon>Alkalibacterium</taxon>
    </lineage>
</organism>
<reference evidence="4" key="1">
    <citation type="journal article" date="2019" name="Int. J. Syst. Evol. Microbiol.">
        <title>The Global Catalogue of Microorganisms (GCM) 10K type strain sequencing project: providing services to taxonomists for standard genome sequencing and annotation.</title>
        <authorList>
            <consortium name="The Broad Institute Genomics Platform"/>
            <consortium name="The Broad Institute Genome Sequencing Center for Infectious Disease"/>
            <person name="Wu L."/>
            <person name="Ma J."/>
        </authorList>
    </citation>
    <scope>NUCLEOTIDE SEQUENCE [LARGE SCALE GENOMIC DNA]</scope>
    <source>
        <strain evidence="4">JCM 14232</strain>
    </source>
</reference>
<proteinExistence type="predicted"/>
<keyword evidence="2" id="KW-0234">DNA repair</keyword>
<sequence length="145" mass="16577">MGSSPRGIADLSYKTCRKQNATEENLLSLIEHNLTTLEAMIDYNNQNDIRLFRMSSDIIPFGSDFSVNDLDWSQLFKEQFERIGEKVKDYGLRVSMCPGQYTVLNSKNEDVVNRAIDDLTYHTLFIDSLNVDASAICLGIYRNHN</sequence>